<reference evidence="4 5" key="1">
    <citation type="submission" date="2019-12" db="EMBL/GenBank/DDBJ databases">
        <title>Nitratireductor arenosus sp. nov., Isolated from sea sand, Jeju island, South Korea.</title>
        <authorList>
            <person name="Kim W."/>
        </authorList>
    </citation>
    <scope>NUCLEOTIDE SEQUENCE [LARGE SCALE GENOMIC DNA]</scope>
    <source>
        <strain evidence="4 5">CAU 1489</strain>
    </source>
</reference>
<keyword evidence="5" id="KW-1185">Reference proteome</keyword>
<evidence type="ECO:0000256" key="1">
    <source>
        <dbReference type="ARBA" id="ARBA00022679"/>
    </source>
</evidence>
<evidence type="ECO:0000256" key="2">
    <source>
        <dbReference type="ARBA" id="ARBA00022777"/>
    </source>
</evidence>
<gene>
    <name evidence="4" type="ORF">GN330_20960</name>
</gene>
<dbReference type="InterPro" id="IPR002173">
    <property type="entry name" value="Carboh/pur_kinase_PfkB_CS"/>
</dbReference>
<protein>
    <submittedName>
        <fullName evidence="4">Carbohydrate kinase family protein</fullName>
    </submittedName>
</protein>
<dbReference type="PANTHER" id="PTHR10584:SF166">
    <property type="entry name" value="RIBOKINASE"/>
    <property type="match status" value="1"/>
</dbReference>
<dbReference type="GO" id="GO:0005829">
    <property type="term" value="C:cytosol"/>
    <property type="evidence" value="ECO:0007669"/>
    <property type="project" value="TreeGrafter"/>
</dbReference>
<dbReference type="EMBL" id="WPHG01000007">
    <property type="protein sequence ID" value="MVA99728.1"/>
    <property type="molecule type" value="Genomic_DNA"/>
</dbReference>
<dbReference type="Proteomes" id="UP000463224">
    <property type="component" value="Unassembled WGS sequence"/>
</dbReference>
<feature type="domain" description="Carbohydrate kinase PfkB" evidence="3">
    <location>
        <begin position="56"/>
        <end position="292"/>
    </location>
</feature>
<dbReference type="InterPro" id="IPR029056">
    <property type="entry name" value="Ribokinase-like"/>
</dbReference>
<organism evidence="4 5">
    <name type="scientific">Nitratireductor arenosus</name>
    <dbReference type="NCBI Taxonomy" id="2682096"/>
    <lineage>
        <taxon>Bacteria</taxon>
        <taxon>Pseudomonadati</taxon>
        <taxon>Pseudomonadota</taxon>
        <taxon>Alphaproteobacteria</taxon>
        <taxon>Hyphomicrobiales</taxon>
        <taxon>Phyllobacteriaceae</taxon>
        <taxon>Nitratireductor</taxon>
    </lineage>
</organism>
<dbReference type="PANTHER" id="PTHR10584">
    <property type="entry name" value="SUGAR KINASE"/>
    <property type="match status" value="1"/>
</dbReference>
<dbReference type="SUPFAM" id="SSF53613">
    <property type="entry name" value="Ribokinase-like"/>
    <property type="match status" value="1"/>
</dbReference>
<dbReference type="PROSITE" id="PS00584">
    <property type="entry name" value="PFKB_KINASES_2"/>
    <property type="match status" value="1"/>
</dbReference>
<dbReference type="InterPro" id="IPR011611">
    <property type="entry name" value="PfkB_dom"/>
</dbReference>
<accession>A0A844QNU8</accession>
<dbReference type="GO" id="GO:0016301">
    <property type="term" value="F:kinase activity"/>
    <property type="evidence" value="ECO:0007669"/>
    <property type="project" value="UniProtKB-KW"/>
</dbReference>
<name>A0A844QNU8_9HYPH</name>
<dbReference type="Gene3D" id="3.40.1190.20">
    <property type="match status" value="1"/>
</dbReference>
<dbReference type="Pfam" id="PF00294">
    <property type="entry name" value="PfkB"/>
    <property type="match status" value="1"/>
</dbReference>
<keyword evidence="1" id="KW-0808">Transferase</keyword>
<evidence type="ECO:0000313" key="4">
    <source>
        <dbReference type="EMBL" id="MVA99728.1"/>
    </source>
</evidence>
<sequence>MSSNSTRRCPSLPAMPMAEVVITGYASLDYPALLDGTVAGDSTTQIRFRDPGAWPRLGGSPAYAGAALARCGHRATPISWVASDQAGDTYMRMTGEAGMATDALARIDAPRSPVSLMLYQADGTSICLYDPGFAGREALTPVQRHRLTEAAHVCVTVGPGHLLAEILDLVGPDATLYWVAKNDPTCFTPALCARLSARASVIFCNQAERALIAAGTRDDQIVIETMGRRGYQVGVRGQSRIVAADPVSVSDPTGAGDTFAGAFIGAYLKDGDPHAAAQVAAAATRQMLEVRGRAERSLS</sequence>
<comment type="caution">
    <text evidence="4">The sequence shown here is derived from an EMBL/GenBank/DDBJ whole genome shotgun (WGS) entry which is preliminary data.</text>
</comment>
<evidence type="ECO:0000259" key="3">
    <source>
        <dbReference type="Pfam" id="PF00294"/>
    </source>
</evidence>
<dbReference type="AlphaFoldDB" id="A0A844QNU8"/>
<keyword evidence="2 4" id="KW-0418">Kinase</keyword>
<proteinExistence type="predicted"/>
<evidence type="ECO:0000313" key="5">
    <source>
        <dbReference type="Proteomes" id="UP000463224"/>
    </source>
</evidence>